<accession>A0A6G0W4M7</accession>
<keyword evidence="1" id="KW-0862">Zinc</keyword>
<dbReference type="SMART" id="SM00343">
    <property type="entry name" value="ZnF_C2HC"/>
    <property type="match status" value="1"/>
</dbReference>
<dbReference type="EMBL" id="VJMJ01000356">
    <property type="protein sequence ID" value="KAF0721949.1"/>
    <property type="molecule type" value="Genomic_DNA"/>
</dbReference>
<gene>
    <name evidence="4" type="ORF">Ae201684_018808</name>
</gene>
<sequence>MPVSACNEPATKQRVAEWDMEKKPDEVSEGDWIARFKLAYDVDPRALVTLKKRIAAAVVLDMLITDADSRIGRMLDNMSAALRRDRQEWILREEGAAVVKIITDAIKPASLHRADVYRFVRWLREYAIGHKRYVGYEEEKPASKPAAISRSASPPTQKTTFVPSVPARGSKMGCLKCKSPDHMERDCPDVTKDEGVALLKGHANALAAERAQGLPAAQSGVKRVTTAANEPREGLQADLSVASGGLVSSLIASGVPVELLNTAPVNLQPYGASSEPIRVAKQVLLRKLEFKTACGPLMLRGLRVWVDESVQAMELILGLPVMKKLGYSDQTIAGKRETPTSRLGFWRSTDLNAWFGNAQDSTRKGTL</sequence>
<keyword evidence="1" id="KW-0479">Metal-binding</keyword>
<feature type="compositionally biased region" description="Polar residues" evidence="2">
    <location>
        <begin position="150"/>
        <end position="162"/>
    </location>
</feature>
<evidence type="ECO:0000259" key="3">
    <source>
        <dbReference type="PROSITE" id="PS50158"/>
    </source>
</evidence>
<dbReference type="InterPro" id="IPR001878">
    <property type="entry name" value="Znf_CCHC"/>
</dbReference>
<dbReference type="InterPro" id="IPR036875">
    <property type="entry name" value="Znf_CCHC_sf"/>
</dbReference>
<feature type="region of interest" description="Disordered" evidence="2">
    <location>
        <begin position="145"/>
        <end position="165"/>
    </location>
</feature>
<dbReference type="VEuPathDB" id="FungiDB:AeMF1_016208"/>
<proteinExistence type="predicted"/>
<feature type="domain" description="CCHC-type" evidence="3">
    <location>
        <begin position="174"/>
        <end position="189"/>
    </location>
</feature>
<reference evidence="4 5" key="1">
    <citation type="submission" date="2019-07" db="EMBL/GenBank/DDBJ databases">
        <title>Genomics analysis of Aphanomyces spp. identifies a new class of oomycete effector associated with host adaptation.</title>
        <authorList>
            <person name="Gaulin E."/>
        </authorList>
    </citation>
    <scope>NUCLEOTIDE SEQUENCE [LARGE SCALE GENOMIC DNA]</scope>
    <source>
        <strain evidence="4 5">ATCC 201684</strain>
    </source>
</reference>
<evidence type="ECO:0000313" key="4">
    <source>
        <dbReference type="EMBL" id="KAF0721949.1"/>
    </source>
</evidence>
<protein>
    <recommendedName>
        <fullName evidence="3">CCHC-type domain-containing protein</fullName>
    </recommendedName>
</protein>
<evidence type="ECO:0000313" key="5">
    <source>
        <dbReference type="Proteomes" id="UP000481153"/>
    </source>
</evidence>
<dbReference type="GO" id="GO:0003676">
    <property type="term" value="F:nucleic acid binding"/>
    <property type="evidence" value="ECO:0007669"/>
    <property type="project" value="InterPro"/>
</dbReference>
<evidence type="ECO:0000256" key="2">
    <source>
        <dbReference type="SAM" id="MobiDB-lite"/>
    </source>
</evidence>
<dbReference type="Proteomes" id="UP000481153">
    <property type="component" value="Unassembled WGS sequence"/>
</dbReference>
<organism evidence="4 5">
    <name type="scientific">Aphanomyces euteiches</name>
    <dbReference type="NCBI Taxonomy" id="100861"/>
    <lineage>
        <taxon>Eukaryota</taxon>
        <taxon>Sar</taxon>
        <taxon>Stramenopiles</taxon>
        <taxon>Oomycota</taxon>
        <taxon>Saprolegniomycetes</taxon>
        <taxon>Saprolegniales</taxon>
        <taxon>Verrucalvaceae</taxon>
        <taxon>Aphanomyces</taxon>
    </lineage>
</organism>
<evidence type="ECO:0000256" key="1">
    <source>
        <dbReference type="PROSITE-ProRule" id="PRU00047"/>
    </source>
</evidence>
<comment type="caution">
    <text evidence="4">The sequence shown here is derived from an EMBL/GenBank/DDBJ whole genome shotgun (WGS) entry which is preliminary data.</text>
</comment>
<name>A0A6G0W4M7_9STRA</name>
<keyword evidence="5" id="KW-1185">Reference proteome</keyword>
<dbReference type="GO" id="GO:0008270">
    <property type="term" value="F:zinc ion binding"/>
    <property type="evidence" value="ECO:0007669"/>
    <property type="project" value="UniProtKB-KW"/>
</dbReference>
<dbReference type="AlphaFoldDB" id="A0A6G0W4M7"/>
<dbReference type="PROSITE" id="PS50158">
    <property type="entry name" value="ZF_CCHC"/>
    <property type="match status" value="1"/>
</dbReference>
<keyword evidence="1" id="KW-0863">Zinc-finger</keyword>
<dbReference type="SUPFAM" id="SSF57756">
    <property type="entry name" value="Retrovirus zinc finger-like domains"/>
    <property type="match status" value="1"/>
</dbReference>